<evidence type="ECO:0000313" key="1">
    <source>
        <dbReference type="EMBL" id="KAI4316568.1"/>
    </source>
</evidence>
<evidence type="ECO:0000313" key="2">
    <source>
        <dbReference type="Proteomes" id="UP000828941"/>
    </source>
</evidence>
<dbReference type="EMBL" id="CM039435">
    <property type="protein sequence ID" value="KAI4316568.1"/>
    <property type="molecule type" value="Genomic_DNA"/>
</dbReference>
<sequence length="283" mass="31872">MGFADICDLGLGIGPQKICMKTDHREFSKKKKKQDQDPLICNTKNELYPSLTLGLPADHDEAYQVAATKAESADFHARGYSDKPSAVSSFSNSSSIKRERDQFVSEEVDHELEVDKFPSRITDLDEDGNPRKKLRLTKEQSALLEDSFKEHSTLNPKQKQELARKLKLRTRQVEVWFQNRRARTKMKQTEMDCELLKKCCETLTEDNKRLEKELQELKSTMGPFLMQLPAATLTLCPSCERICSGGSAGNGNGSSATAPYFIGSKVHNFHKSNYSFTHPSAAC</sequence>
<accession>A0ACB9LY45</accession>
<reference evidence="1 2" key="1">
    <citation type="journal article" date="2022" name="DNA Res.">
        <title>Chromosomal-level genome assembly of the orchid tree Bauhinia variegata (Leguminosae; Cercidoideae) supports the allotetraploid origin hypothesis of Bauhinia.</title>
        <authorList>
            <person name="Zhong Y."/>
            <person name="Chen Y."/>
            <person name="Zheng D."/>
            <person name="Pang J."/>
            <person name="Liu Y."/>
            <person name="Luo S."/>
            <person name="Meng S."/>
            <person name="Qian L."/>
            <person name="Wei D."/>
            <person name="Dai S."/>
            <person name="Zhou R."/>
        </authorList>
    </citation>
    <scope>NUCLEOTIDE SEQUENCE [LARGE SCALE GENOMIC DNA]</scope>
    <source>
        <strain evidence="1">BV-YZ2020</strain>
    </source>
</reference>
<dbReference type="Proteomes" id="UP000828941">
    <property type="component" value="Chromosome 10"/>
</dbReference>
<keyword evidence="2" id="KW-1185">Reference proteome</keyword>
<comment type="caution">
    <text evidence="1">The sequence shown here is derived from an EMBL/GenBank/DDBJ whole genome shotgun (WGS) entry which is preliminary data.</text>
</comment>
<proteinExistence type="predicted"/>
<name>A0ACB9LY45_BAUVA</name>
<organism evidence="1 2">
    <name type="scientific">Bauhinia variegata</name>
    <name type="common">Purple orchid tree</name>
    <name type="synonym">Phanera variegata</name>
    <dbReference type="NCBI Taxonomy" id="167791"/>
    <lineage>
        <taxon>Eukaryota</taxon>
        <taxon>Viridiplantae</taxon>
        <taxon>Streptophyta</taxon>
        <taxon>Embryophyta</taxon>
        <taxon>Tracheophyta</taxon>
        <taxon>Spermatophyta</taxon>
        <taxon>Magnoliopsida</taxon>
        <taxon>eudicotyledons</taxon>
        <taxon>Gunneridae</taxon>
        <taxon>Pentapetalae</taxon>
        <taxon>rosids</taxon>
        <taxon>fabids</taxon>
        <taxon>Fabales</taxon>
        <taxon>Fabaceae</taxon>
        <taxon>Cercidoideae</taxon>
        <taxon>Cercideae</taxon>
        <taxon>Bauhiniinae</taxon>
        <taxon>Bauhinia</taxon>
    </lineage>
</organism>
<protein>
    <submittedName>
        <fullName evidence="1">Uncharacterized protein</fullName>
    </submittedName>
</protein>
<gene>
    <name evidence="1" type="ORF">L6164_024540</name>
</gene>